<keyword evidence="2" id="KW-0479">Metal-binding</keyword>
<dbReference type="InterPro" id="IPR000536">
    <property type="entry name" value="Nucl_hrmn_rcpt_lig-bd"/>
</dbReference>
<evidence type="ECO:0000256" key="3">
    <source>
        <dbReference type="ARBA" id="ARBA00022771"/>
    </source>
</evidence>
<evidence type="ECO:0000313" key="12">
    <source>
        <dbReference type="Proteomes" id="UP000095282"/>
    </source>
</evidence>
<dbReference type="PROSITE" id="PS51843">
    <property type="entry name" value="NR_LBD"/>
    <property type="match status" value="1"/>
</dbReference>
<dbReference type="PANTHER" id="PTHR45886:SF8">
    <property type="entry name" value="NUCLEAR HORMONE RECEPTOR FAMILY-RELATED"/>
    <property type="match status" value="1"/>
</dbReference>
<dbReference type="GO" id="GO:0043565">
    <property type="term" value="F:sequence-specific DNA binding"/>
    <property type="evidence" value="ECO:0007669"/>
    <property type="project" value="InterPro"/>
</dbReference>
<evidence type="ECO:0000259" key="11">
    <source>
        <dbReference type="PROSITE" id="PS51843"/>
    </source>
</evidence>
<evidence type="ECO:0000256" key="7">
    <source>
        <dbReference type="ARBA" id="ARBA00023163"/>
    </source>
</evidence>
<keyword evidence="7" id="KW-0804">Transcription</keyword>
<accession>A0A1I7TW31</accession>
<reference evidence="13" key="1">
    <citation type="submission" date="2016-11" db="UniProtKB">
        <authorList>
            <consortium name="WormBaseParasite"/>
        </authorList>
    </citation>
    <scope>IDENTIFICATION</scope>
</reference>
<dbReference type="AlphaFoldDB" id="A0A1I7TW31"/>
<dbReference type="Proteomes" id="UP000095282">
    <property type="component" value="Unplaced"/>
</dbReference>
<evidence type="ECO:0000256" key="2">
    <source>
        <dbReference type="ARBA" id="ARBA00022723"/>
    </source>
</evidence>
<dbReference type="SMART" id="SM00399">
    <property type="entry name" value="ZnF_C4"/>
    <property type="match status" value="1"/>
</dbReference>
<comment type="similarity">
    <text evidence="1">Belongs to the nuclear hormone receptor family.</text>
</comment>
<name>A0A1I7TW31_9PELO</name>
<keyword evidence="12" id="KW-1185">Reference proteome</keyword>
<dbReference type="Gene3D" id="1.10.565.10">
    <property type="entry name" value="Retinoid X Receptor"/>
    <property type="match status" value="1"/>
</dbReference>
<dbReference type="GO" id="GO:0008270">
    <property type="term" value="F:zinc ion binding"/>
    <property type="evidence" value="ECO:0007669"/>
    <property type="project" value="UniProtKB-KW"/>
</dbReference>
<keyword evidence="5" id="KW-0805">Transcription regulation</keyword>
<keyword evidence="6" id="KW-0238">DNA-binding</keyword>
<dbReference type="eggNOG" id="ENOG502THR2">
    <property type="taxonomic scope" value="Eukaryota"/>
</dbReference>
<dbReference type="WBParaSite" id="Csp11.Scaffold629.g12366.t1">
    <property type="protein sequence ID" value="Csp11.Scaffold629.g12366.t1"/>
    <property type="gene ID" value="Csp11.Scaffold629.g12366"/>
</dbReference>
<keyword evidence="4" id="KW-0862">Zinc</keyword>
<dbReference type="PROSITE" id="PS51030">
    <property type="entry name" value="NUCLEAR_REC_DBD_2"/>
    <property type="match status" value="1"/>
</dbReference>
<dbReference type="PRINTS" id="PR00047">
    <property type="entry name" value="STROIDFINGER"/>
</dbReference>
<dbReference type="PANTHER" id="PTHR45886">
    <property type="entry name" value="NUCLEAR HORMONE RECEPTOR FAMILY-RELATED-RELATED"/>
    <property type="match status" value="1"/>
</dbReference>
<evidence type="ECO:0000256" key="1">
    <source>
        <dbReference type="ARBA" id="ARBA00005993"/>
    </source>
</evidence>
<dbReference type="GO" id="GO:0003700">
    <property type="term" value="F:DNA-binding transcription factor activity"/>
    <property type="evidence" value="ECO:0007669"/>
    <property type="project" value="InterPro"/>
</dbReference>
<dbReference type="InterPro" id="IPR013088">
    <property type="entry name" value="Znf_NHR/GATA"/>
</dbReference>
<evidence type="ECO:0000256" key="9">
    <source>
        <dbReference type="ARBA" id="ARBA00023242"/>
    </source>
</evidence>
<dbReference type="Gene3D" id="3.30.50.10">
    <property type="entry name" value="Erythroid Transcription Factor GATA-1, subunit A"/>
    <property type="match status" value="1"/>
</dbReference>
<evidence type="ECO:0000256" key="4">
    <source>
        <dbReference type="ARBA" id="ARBA00022833"/>
    </source>
</evidence>
<evidence type="ECO:0000313" key="13">
    <source>
        <dbReference type="WBParaSite" id="Csp11.Scaffold629.g12366.t1"/>
    </source>
</evidence>
<protein>
    <submittedName>
        <fullName evidence="13">Nuclear receptor domain-containing protein</fullName>
    </submittedName>
</protein>
<dbReference type="InterPro" id="IPR001628">
    <property type="entry name" value="Znf_hrmn_rcpt"/>
</dbReference>
<keyword evidence="3" id="KW-0863">Zinc-finger</keyword>
<dbReference type="SUPFAM" id="SSF48508">
    <property type="entry name" value="Nuclear receptor ligand-binding domain"/>
    <property type="match status" value="1"/>
</dbReference>
<dbReference type="InterPro" id="IPR035500">
    <property type="entry name" value="NHR-like_dom_sf"/>
</dbReference>
<feature type="domain" description="Nuclear receptor" evidence="10">
    <location>
        <begin position="5"/>
        <end position="90"/>
    </location>
</feature>
<dbReference type="Pfam" id="PF00104">
    <property type="entry name" value="Hormone_recep"/>
    <property type="match status" value="1"/>
</dbReference>
<evidence type="ECO:0000256" key="6">
    <source>
        <dbReference type="ARBA" id="ARBA00023125"/>
    </source>
</evidence>
<dbReference type="SUPFAM" id="SSF57716">
    <property type="entry name" value="Glucocorticoid receptor-like (DNA-binding domain)"/>
    <property type="match status" value="1"/>
</dbReference>
<keyword evidence="8" id="KW-0675">Receptor</keyword>
<proteinExistence type="inferred from homology"/>
<evidence type="ECO:0000256" key="8">
    <source>
        <dbReference type="ARBA" id="ARBA00023170"/>
    </source>
</evidence>
<feature type="domain" description="NR LBD" evidence="11">
    <location>
        <begin position="125"/>
        <end position="343"/>
    </location>
</feature>
<evidence type="ECO:0000259" key="10">
    <source>
        <dbReference type="PROSITE" id="PS51030"/>
    </source>
</evidence>
<dbReference type="Pfam" id="PF00105">
    <property type="entry name" value="zf-C4"/>
    <property type="match status" value="1"/>
</dbReference>
<sequence length="346" mass="40220">MSKTSERCEVCSKPPSTGYNYGVSPSPSELLILIVKAITCNACKMFFRRSMLKPFLPDCKSGRGNCKRKCAFCRFKQCIHAGMMLSPYTKTHNFQDNKLVLPLIIKSLVYMDDHRIRLFNNFLYEGDQLVSEMPDSLNFIRKPEDLKMSYREWGFMNIITVIDFLKKMHFFNDLHRDDVALIVNSKFVQLNIFSLAQDSFQSNNSCLVFPDGTEIPKTDVPGISEMFRRRAQCRLIDRLIQLKVTREECLLLTCVFLCHPDVTGLSETAKTEIATQQKYYTSALLHHCFLNYQNSGPSRFTDLLLLYQLIQNTYEDLSAHYQLRKFNNLEVYEKKIFTTEDNLCLN</sequence>
<evidence type="ECO:0000256" key="5">
    <source>
        <dbReference type="ARBA" id="ARBA00023015"/>
    </source>
</evidence>
<dbReference type="SMART" id="SM00430">
    <property type="entry name" value="HOLI"/>
    <property type="match status" value="1"/>
</dbReference>
<organism evidence="12 13">
    <name type="scientific">Caenorhabditis tropicalis</name>
    <dbReference type="NCBI Taxonomy" id="1561998"/>
    <lineage>
        <taxon>Eukaryota</taxon>
        <taxon>Metazoa</taxon>
        <taxon>Ecdysozoa</taxon>
        <taxon>Nematoda</taxon>
        <taxon>Chromadorea</taxon>
        <taxon>Rhabditida</taxon>
        <taxon>Rhabditina</taxon>
        <taxon>Rhabditomorpha</taxon>
        <taxon>Rhabditoidea</taxon>
        <taxon>Rhabditidae</taxon>
        <taxon>Peloderinae</taxon>
        <taxon>Caenorhabditis</taxon>
    </lineage>
</organism>
<keyword evidence="9" id="KW-0539">Nucleus</keyword>